<name>A0A212PCT6_9CHLR</name>
<sequence length="50" mass="6048">SLAAYRAETERRFAELAEAQRRHYEEFAAHRQEFLAYRAETERRFAELAE</sequence>
<protein>
    <submittedName>
        <fullName evidence="1">Uncharacterized protein</fullName>
    </submittedName>
</protein>
<evidence type="ECO:0000313" key="2">
    <source>
        <dbReference type="Proteomes" id="UP000197025"/>
    </source>
</evidence>
<gene>
    <name evidence="1" type="ORF">SAMN02746019_00020590</name>
</gene>
<keyword evidence="2" id="KW-1185">Reference proteome</keyword>
<reference evidence="2" key="1">
    <citation type="submission" date="2017-06" db="EMBL/GenBank/DDBJ databases">
        <authorList>
            <person name="Varghese N."/>
            <person name="Submissions S."/>
        </authorList>
    </citation>
    <scope>NUCLEOTIDE SEQUENCE [LARGE SCALE GENOMIC DNA]</scope>
    <source>
        <strain evidence="2">JAD2</strain>
    </source>
</reference>
<proteinExistence type="predicted"/>
<dbReference type="EMBL" id="FYEK01000001">
    <property type="protein sequence ID" value="SNB44455.1"/>
    <property type="molecule type" value="Genomic_DNA"/>
</dbReference>
<organism evidence="1 2">
    <name type="scientific">Thermoflexus hugenholtzii JAD2</name>
    <dbReference type="NCBI Taxonomy" id="877466"/>
    <lineage>
        <taxon>Bacteria</taxon>
        <taxon>Bacillati</taxon>
        <taxon>Chloroflexota</taxon>
        <taxon>Thermoflexia</taxon>
        <taxon>Thermoflexales</taxon>
        <taxon>Thermoflexaceae</taxon>
        <taxon>Thermoflexus</taxon>
    </lineage>
</organism>
<feature type="non-terminal residue" evidence="1">
    <location>
        <position position="1"/>
    </location>
</feature>
<dbReference type="InParanoid" id="A0A212PCT6"/>
<dbReference type="AlphaFoldDB" id="A0A212PCT6"/>
<feature type="non-terminal residue" evidence="1">
    <location>
        <position position="50"/>
    </location>
</feature>
<evidence type="ECO:0000313" key="1">
    <source>
        <dbReference type="EMBL" id="SNB44455.1"/>
    </source>
</evidence>
<accession>A0A212PCT6</accession>
<dbReference type="Proteomes" id="UP000197025">
    <property type="component" value="Unassembled WGS sequence"/>
</dbReference>